<feature type="region of interest" description="Disordered" evidence="1">
    <location>
        <begin position="1"/>
        <end position="28"/>
    </location>
</feature>
<dbReference type="Proteomes" id="UP001212152">
    <property type="component" value="Unassembled WGS sequence"/>
</dbReference>
<protein>
    <submittedName>
        <fullName evidence="2">Uncharacterized protein</fullName>
    </submittedName>
</protein>
<evidence type="ECO:0000313" key="3">
    <source>
        <dbReference type="Proteomes" id="UP001212152"/>
    </source>
</evidence>
<gene>
    <name evidence="2" type="ORF">HDU87_007665</name>
</gene>
<dbReference type="EMBL" id="JADGJQ010000071">
    <property type="protein sequence ID" value="KAJ3173396.1"/>
    <property type="molecule type" value="Genomic_DNA"/>
</dbReference>
<name>A0AAD5TF23_9FUNG</name>
<proteinExistence type="predicted"/>
<comment type="caution">
    <text evidence="2">The sequence shown here is derived from an EMBL/GenBank/DDBJ whole genome shotgun (WGS) entry which is preliminary data.</text>
</comment>
<accession>A0AAD5TF23</accession>
<reference evidence="2" key="1">
    <citation type="submission" date="2020-05" db="EMBL/GenBank/DDBJ databases">
        <title>Phylogenomic resolution of chytrid fungi.</title>
        <authorList>
            <person name="Stajich J.E."/>
            <person name="Amses K."/>
            <person name="Simmons R."/>
            <person name="Seto K."/>
            <person name="Myers J."/>
            <person name="Bonds A."/>
            <person name="Quandt C.A."/>
            <person name="Barry K."/>
            <person name="Liu P."/>
            <person name="Grigoriev I."/>
            <person name="Longcore J.E."/>
            <person name="James T.Y."/>
        </authorList>
    </citation>
    <scope>NUCLEOTIDE SEQUENCE</scope>
    <source>
        <strain evidence="2">JEL0379</strain>
    </source>
</reference>
<keyword evidence="3" id="KW-1185">Reference proteome</keyword>
<evidence type="ECO:0000256" key="1">
    <source>
        <dbReference type="SAM" id="MobiDB-lite"/>
    </source>
</evidence>
<evidence type="ECO:0000313" key="2">
    <source>
        <dbReference type="EMBL" id="KAJ3173396.1"/>
    </source>
</evidence>
<organism evidence="2 3">
    <name type="scientific">Geranomyces variabilis</name>
    <dbReference type="NCBI Taxonomy" id="109894"/>
    <lineage>
        <taxon>Eukaryota</taxon>
        <taxon>Fungi</taxon>
        <taxon>Fungi incertae sedis</taxon>
        <taxon>Chytridiomycota</taxon>
        <taxon>Chytridiomycota incertae sedis</taxon>
        <taxon>Chytridiomycetes</taxon>
        <taxon>Spizellomycetales</taxon>
        <taxon>Powellomycetaceae</taxon>
        <taxon>Geranomyces</taxon>
    </lineage>
</organism>
<dbReference type="AlphaFoldDB" id="A0AAD5TF23"/>
<sequence length="320" mass="35493">MSASRITKSHSATHSSRQSYLTAARQSRSQQDYPTATLTLDSFVNIVTSTVKERMASLNLATAGINQTFLDFLMPPPDDRLIRAAEMLMHIPVSVSDRDMVDALQLQEVGPDFEAIDGWEYYYIRSWAVAADDLGLILAYWEEEGIQAPEAWSWAFNVAVGTAAAAAAAPRVCHIRYVGKCTGPSTPWKRLQADLERVSGLPPEFCTALNKFAPDVYEDVKVYEVHRARLQEHAAEHIRDNRERALISFFGLPTLLNRQPGGFFASYVPSLTDQGLFESLGTKVFAAFRTASSVATTTTTDNTQLQHAANTFVPRDSKRP</sequence>